<dbReference type="PANTHER" id="PTHR11365:SF23">
    <property type="entry name" value="HYPOTHETICAL 5-OXOPROLINASE (EUROFUNG)-RELATED"/>
    <property type="match status" value="1"/>
</dbReference>
<evidence type="ECO:0000313" key="7">
    <source>
        <dbReference type="Proteomes" id="UP000887222"/>
    </source>
</evidence>
<dbReference type="Proteomes" id="UP000887222">
    <property type="component" value="Unassembled WGS sequence"/>
</dbReference>
<accession>A0ABQ4Q4Y0</accession>
<dbReference type="EMBL" id="BPMK01000009">
    <property type="protein sequence ID" value="GIZ52164.1"/>
    <property type="molecule type" value="Genomic_DNA"/>
</dbReference>
<feature type="domain" description="Hydantoinase/oxoprolinase N-terminal" evidence="4">
    <location>
        <begin position="6"/>
        <end position="184"/>
    </location>
</feature>
<dbReference type="InterPro" id="IPR002821">
    <property type="entry name" value="Hydantoinase_A"/>
</dbReference>
<dbReference type="PANTHER" id="PTHR11365">
    <property type="entry name" value="5-OXOPROLINASE RELATED"/>
    <property type="match status" value="1"/>
</dbReference>
<evidence type="ECO:0000259" key="5">
    <source>
        <dbReference type="Pfam" id="PF19278"/>
    </source>
</evidence>
<dbReference type="Pfam" id="PF05378">
    <property type="entry name" value="Hydant_A_N"/>
    <property type="match status" value="1"/>
</dbReference>
<comment type="caution">
    <text evidence="6">The sequence shown here is derived from an EMBL/GenBank/DDBJ whole genome shotgun (WGS) entry which is preliminary data.</text>
</comment>
<evidence type="ECO:0000313" key="6">
    <source>
        <dbReference type="EMBL" id="GIZ52164.1"/>
    </source>
</evidence>
<reference evidence="6 7" key="1">
    <citation type="journal article" date="2022" name="Int. J. Syst. Evol. Microbiol.">
        <title>Noviherbaspirillum aridicola sp. nov., isolated from an arid soil in Pakistan.</title>
        <authorList>
            <person name="Khan I.U."/>
            <person name="Saqib M."/>
            <person name="Amin A."/>
            <person name="Hussain F."/>
            <person name="Li L."/>
            <person name="Liu Y.H."/>
            <person name="Fang B.Z."/>
            <person name="Ahmed I."/>
            <person name="Li W.J."/>
        </authorList>
    </citation>
    <scope>NUCLEOTIDE SEQUENCE [LARGE SCALE GENOMIC DNA]</scope>
    <source>
        <strain evidence="6 7">NCCP-691</strain>
    </source>
</reference>
<name>A0ABQ4Q4Y0_9BURK</name>
<evidence type="ECO:0000259" key="4">
    <source>
        <dbReference type="Pfam" id="PF05378"/>
    </source>
</evidence>
<feature type="domain" description="Hydantoinase B/oxoprolinase" evidence="3">
    <location>
        <begin position="691"/>
        <end position="1197"/>
    </location>
</feature>
<evidence type="ECO:0000259" key="3">
    <source>
        <dbReference type="Pfam" id="PF02538"/>
    </source>
</evidence>
<comment type="similarity">
    <text evidence="1">Belongs to the oxoprolinase family.</text>
</comment>
<feature type="domain" description="Hydantoinase A/oxoprolinase" evidence="2">
    <location>
        <begin position="204"/>
        <end position="491"/>
    </location>
</feature>
<feature type="domain" description="Acetophenone carboxylase-like C-terminal" evidence="5">
    <location>
        <begin position="504"/>
        <end position="666"/>
    </location>
</feature>
<protein>
    <submittedName>
        <fullName evidence="6">5-oxoprolinase</fullName>
    </submittedName>
</protein>
<gene>
    <name evidence="6" type="primary">oplaH</name>
    <name evidence="6" type="ORF">NCCP691_21780</name>
</gene>
<dbReference type="RefSeq" id="WP_220808333.1">
    <property type="nucleotide sequence ID" value="NZ_BPMK01000009.1"/>
</dbReference>
<proteinExistence type="inferred from homology"/>
<sequence>MQRWQFWIDRGGTFTDIVGRRPDGGLVTHKLLSENPGQYRDAAVAGIRHLLGLRADEPVTSDRVEVVKMGTTVATNALLERKGEPTVLAITRGFRDALRIAYQNRPRLFDRHIVLPGLLYSRVIEIDERVGAHGEIVAPLDEVAARLALEDAFRAGYRAIAIVFMHGYRHTRHEATAARIARETGFTQVSVSHETSPLMKLVARGDTTVADAYLSPILRRYVDRLSREMPGVKIEFMQSSGGLTDAGAFHGKDSVLSGPAGGIVGMARTSEAAGFRKLIGFDMGGTSTDVSHYAGEFERAFDTQIAGVRMRAPMMSIHTVAAGGGSILHFDGARYRVGPDSAGADPGPACYRRGGPLTVTDANLVLGKIQPAHFPAVFGPAADQPLDLDAAREGFARLAQEIGQATGTPQTPEQVAEGFIRIAVGNMANAIKQISVQRGHDLRDYVLTTFGGAGGQHACLVADALGMNTVFAHPLGGVLSAYGMGLADRTAMREATLELSFDESASGAIEQTLGELERAACGELAAQGEPAQNLRIARRVHLRYQGTDTALQVDFGARDAMRAQFDEQYRRRYAFLMPDRALVVEAVSVEVIAPSGTAAVPTAPRPPRATKLEAAQIVRLFTGGEWRDASLYRRDDLRPGDLLDGPAVIAEANATLVVEPGWQARVTARDDLVLSRVLPRADETATGTRVDPVMLETFNSLFMSIAEQMGLRLQNTASSVNIKERLDFSCAIFDGDGSLIANAPHMPVHLGSMGESIRSVIDANRGTMKPGDVFMLNDPYHGGTHLPDITVITPVFDEAGERLLFYVGSRGHHADIGGTSPGSMPPDSTTVEEEGVLITNFRLVEGGRLREPETRALLAGARYPARNPDQNLADLRAQVAANQTGVEELRKMVAHFGLEVVQAYMCHVQDNAEESVRRVIGRLRDGAYEYRLDNGAAIRVAVRVDHARRSAEIDFTGTSPQLPNNFNAPSAVCMAAVLYVFRTLVDDDIPLNAGCLKPLKVIIPEGSMLNPRYPASVVSGNVETSSCITNALYGALGVMAASPGTMNNFTFGNAHHQYYETISGGSGAGPGFDGTDVVQTHMTNSRLTDPEVLEFRYPVRLECYEIRNGSGGAGRWRGGNGGVRKVRFLEPMTAAILSNNRVYPPFGMAGGSAGAVGRNYVVRADGRVEELGFVGRTEVGEGDLFVVETPGGGGYGEV</sequence>
<dbReference type="InterPro" id="IPR049517">
    <property type="entry name" value="ACX-like_C"/>
</dbReference>
<organism evidence="6 7">
    <name type="scientific">Noviherbaspirillum aridicola</name>
    <dbReference type="NCBI Taxonomy" id="2849687"/>
    <lineage>
        <taxon>Bacteria</taxon>
        <taxon>Pseudomonadati</taxon>
        <taxon>Pseudomonadota</taxon>
        <taxon>Betaproteobacteria</taxon>
        <taxon>Burkholderiales</taxon>
        <taxon>Oxalobacteraceae</taxon>
        <taxon>Noviherbaspirillum</taxon>
    </lineage>
</organism>
<dbReference type="InterPro" id="IPR003692">
    <property type="entry name" value="Hydantoinase_B"/>
</dbReference>
<dbReference type="InterPro" id="IPR008040">
    <property type="entry name" value="Hydant_A_N"/>
</dbReference>
<evidence type="ECO:0000259" key="2">
    <source>
        <dbReference type="Pfam" id="PF01968"/>
    </source>
</evidence>
<dbReference type="Pfam" id="PF19278">
    <property type="entry name" value="Hydant_A_C"/>
    <property type="match status" value="1"/>
</dbReference>
<keyword evidence="7" id="KW-1185">Reference proteome</keyword>
<dbReference type="Pfam" id="PF01968">
    <property type="entry name" value="Hydantoinase_A"/>
    <property type="match status" value="1"/>
</dbReference>
<dbReference type="InterPro" id="IPR045079">
    <property type="entry name" value="Oxoprolinase-like"/>
</dbReference>
<dbReference type="Pfam" id="PF02538">
    <property type="entry name" value="Hydantoinase_B"/>
    <property type="match status" value="1"/>
</dbReference>
<evidence type="ECO:0000256" key="1">
    <source>
        <dbReference type="ARBA" id="ARBA00010403"/>
    </source>
</evidence>